<name>A0AAU8HZF4_9CAUD</name>
<evidence type="ECO:0000313" key="1">
    <source>
        <dbReference type="EMBL" id="XCI78044.1"/>
    </source>
</evidence>
<reference evidence="1" key="1">
    <citation type="submission" date="2024-06" db="EMBL/GenBank/DDBJ databases">
        <title>High activity and specificity of bacteriophage cocktails against carbapenem-resistant Klebsiella pneumoniae belonging to high-risk clones CG258 and ST307.</title>
        <authorList>
            <person name="Jimenez Quiceno J."/>
            <person name="Salazar Ospina L."/>
            <person name="Tellez Carrasquilla S."/>
        </authorList>
    </citation>
    <scope>NUCLEOTIDE SEQUENCE</scope>
</reference>
<keyword evidence="1" id="KW-0540">Nuclease</keyword>
<dbReference type="EMBL" id="PP895363">
    <property type="protein sequence ID" value="XCI78044.1"/>
    <property type="molecule type" value="Genomic_DNA"/>
</dbReference>
<organism evidence="1">
    <name type="scientific">Klebsiella phage FKP3</name>
    <dbReference type="NCBI Taxonomy" id="3231233"/>
    <lineage>
        <taxon>Viruses</taxon>
        <taxon>Duplodnaviria</taxon>
        <taxon>Heunggongvirae</taxon>
        <taxon>Uroviricota</taxon>
        <taxon>Caudoviricetes</taxon>
        <taxon>Stephanstirmvirinae</taxon>
        <taxon>Justusliebigvirus</taxon>
    </lineage>
</organism>
<protein>
    <submittedName>
        <fullName evidence="1">HNH endonuclease</fullName>
    </submittedName>
</protein>
<keyword evidence="1" id="KW-0378">Hydrolase</keyword>
<sequence>MTQRCENPNNSNYTQYGLKGIDVCERWSSFNPEGFNNFIHDMGDRPEGMTLDRIDTYKGYSVDNCRWASKRTQQNNRRINKNNTSTVPGVQWSSNSSCWVASIFLNGKNVVIGRYSNLKTAEKYYQRSLAIKQKYTDNLALLWIKRQTVRTPKDKRLNVHKTSKYYGVSWDKSRNKWKAQVSERREGRLVSVFIGRYNREEEARDAVLKYLEVK</sequence>
<proteinExistence type="predicted"/>
<keyword evidence="1" id="KW-0255">Endonuclease</keyword>
<accession>A0AAU8HZF4</accession>
<dbReference type="GO" id="GO:0004519">
    <property type="term" value="F:endonuclease activity"/>
    <property type="evidence" value="ECO:0007669"/>
    <property type="project" value="UniProtKB-KW"/>
</dbReference>